<dbReference type="GO" id="GO:0005506">
    <property type="term" value="F:iron ion binding"/>
    <property type="evidence" value="ECO:0007669"/>
    <property type="project" value="InterPro"/>
</dbReference>
<dbReference type="eggNOG" id="KOG0157">
    <property type="taxonomic scope" value="Eukaryota"/>
</dbReference>
<keyword evidence="2" id="KW-0408">Iron</keyword>
<dbReference type="HOGENOM" id="CLU_001570_15_5_1"/>
<dbReference type="STRING" id="77586.A0A0D9WZJ5"/>
<dbReference type="AlphaFoldDB" id="A0A0D9WZJ5"/>
<dbReference type="GO" id="GO:0004497">
    <property type="term" value="F:monooxygenase activity"/>
    <property type="evidence" value="ECO:0007669"/>
    <property type="project" value="InterPro"/>
</dbReference>
<evidence type="ECO:0000256" key="1">
    <source>
        <dbReference type="ARBA" id="ARBA00022723"/>
    </source>
</evidence>
<organism evidence="3 4">
    <name type="scientific">Leersia perrieri</name>
    <dbReference type="NCBI Taxonomy" id="77586"/>
    <lineage>
        <taxon>Eukaryota</taxon>
        <taxon>Viridiplantae</taxon>
        <taxon>Streptophyta</taxon>
        <taxon>Embryophyta</taxon>
        <taxon>Tracheophyta</taxon>
        <taxon>Spermatophyta</taxon>
        <taxon>Magnoliopsida</taxon>
        <taxon>Liliopsida</taxon>
        <taxon>Poales</taxon>
        <taxon>Poaceae</taxon>
        <taxon>BOP clade</taxon>
        <taxon>Oryzoideae</taxon>
        <taxon>Oryzeae</taxon>
        <taxon>Oryzinae</taxon>
        <taxon>Leersia</taxon>
    </lineage>
</organism>
<dbReference type="PANTHER" id="PTHR24286:SF217">
    <property type="entry name" value="OS07G0520300 PROTEIN"/>
    <property type="match status" value="1"/>
</dbReference>
<evidence type="ECO:0000313" key="4">
    <source>
        <dbReference type="Proteomes" id="UP000032180"/>
    </source>
</evidence>
<dbReference type="InterPro" id="IPR001128">
    <property type="entry name" value="Cyt_P450"/>
</dbReference>
<dbReference type="SUPFAM" id="SSF48264">
    <property type="entry name" value="Cytochrome P450"/>
    <property type="match status" value="1"/>
</dbReference>
<dbReference type="GO" id="GO:0016125">
    <property type="term" value="P:sterol metabolic process"/>
    <property type="evidence" value="ECO:0007669"/>
    <property type="project" value="TreeGrafter"/>
</dbReference>
<dbReference type="Proteomes" id="UP000032180">
    <property type="component" value="Chromosome 7"/>
</dbReference>
<evidence type="ECO:0000256" key="2">
    <source>
        <dbReference type="ARBA" id="ARBA00023004"/>
    </source>
</evidence>
<dbReference type="InterPro" id="IPR036396">
    <property type="entry name" value="Cyt_P450_sf"/>
</dbReference>
<protein>
    <recommendedName>
        <fullName evidence="5">Cytochrome P450</fullName>
    </recommendedName>
</protein>
<evidence type="ECO:0008006" key="5">
    <source>
        <dbReference type="Google" id="ProtNLM"/>
    </source>
</evidence>
<dbReference type="Gene3D" id="1.10.630.10">
    <property type="entry name" value="Cytochrome P450"/>
    <property type="match status" value="1"/>
</dbReference>
<dbReference type="PANTHER" id="PTHR24286">
    <property type="entry name" value="CYTOCHROME P450 26"/>
    <property type="match status" value="1"/>
</dbReference>
<keyword evidence="4" id="KW-1185">Reference proteome</keyword>
<dbReference type="Gramene" id="LPERR07G13910.1">
    <property type="protein sequence ID" value="LPERR07G13910.1"/>
    <property type="gene ID" value="LPERR07G13910"/>
</dbReference>
<evidence type="ECO:0000313" key="3">
    <source>
        <dbReference type="EnsemblPlants" id="LPERR07G13910.1"/>
    </source>
</evidence>
<dbReference type="Pfam" id="PF00067">
    <property type="entry name" value="p450"/>
    <property type="match status" value="1"/>
</dbReference>
<dbReference type="GO" id="GO:0016705">
    <property type="term" value="F:oxidoreductase activity, acting on paired donors, with incorporation or reduction of molecular oxygen"/>
    <property type="evidence" value="ECO:0007669"/>
    <property type="project" value="InterPro"/>
</dbReference>
<reference evidence="3 4" key="1">
    <citation type="submission" date="2012-08" db="EMBL/GenBank/DDBJ databases">
        <title>Oryza genome evolution.</title>
        <authorList>
            <person name="Wing R.A."/>
        </authorList>
    </citation>
    <scope>NUCLEOTIDE SEQUENCE</scope>
</reference>
<reference evidence="4" key="2">
    <citation type="submission" date="2013-12" db="EMBL/GenBank/DDBJ databases">
        <authorList>
            <person name="Yu Y."/>
            <person name="Lee S."/>
            <person name="de Baynast K."/>
            <person name="Wissotski M."/>
            <person name="Liu L."/>
            <person name="Talag J."/>
            <person name="Goicoechea J."/>
            <person name="Angelova A."/>
            <person name="Jetty R."/>
            <person name="Kudrna D."/>
            <person name="Golser W."/>
            <person name="Rivera L."/>
            <person name="Zhang J."/>
            <person name="Wing R."/>
        </authorList>
    </citation>
    <scope>NUCLEOTIDE SEQUENCE</scope>
</reference>
<keyword evidence="1" id="KW-0479">Metal-binding</keyword>
<proteinExistence type="predicted"/>
<dbReference type="EnsemblPlants" id="LPERR07G13910.1">
    <property type="protein sequence ID" value="LPERR07G13910.1"/>
    <property type="gene ID" value="LPERR07G13910"/>
</dbReference>
<sequence length="340" mass="37447">MKATVVVALLVAFLTPLIIYLVGRRTRPSSPPPPPAHNLPPGSLGLPVIGQSLGLLRAMQRNDAERWVQERIERYGPVSKLSLFGKPTVLLAGVAANKLVFLHDALAPKQPLSQAAILGRRNMLESTGDDHRRVRGAMMQFLKPDMLRRYVGKIDAEVRRHLADRWARGGVVTVLPLMKTLTFDIIATLLFGLDRDEIREQLEDAFAEMLKGMWSVPVDLPFTTFRNGLRASATARRILEATVREKKANLEQGKSSPSDDLISCLVSLRDGGDDDGRQLLTEEEIVDNAMLALAAGHDTSAILLTFIIRHLATDPTTLAAMAQGKQLLILLINPPKTRIN</sequence>
<accession>A0A0D9WZJ5</accession>
<dbReference type="GO" id="GO:0020037">
    <property type="term" value="F:heme binding"/>
    <property type="evidence" value="ECO:0007669"/>
    <property type="project" value="InterPro"/>
</dbReference>
<name>A0A0D9WZJ5_9ORYZ</name>
<reference evidence="3" key="3">
    <citation type="submission" date="2015-04" db="UniProtKB">
        <authorList>
            <consortium name="EnsemblPlants"/>
        </authorList>
    </citation>
    <scope>IDENTIFICATION</scope>
</reference>